<dbReference type="PANTHER" id="PTHR43509:SF1">
    <property type="entry name" value="SULFATE ADENYLYLTRANSFERASE"/>
    <property type="match status" value="1"/>
</dbReference>
<name>A0A933GMT2_UNCTE</name>
<dbReference type="Pfam" id="PF14306">
    <property type="entry name" value="PUA_2"/>
    <property type="match status" value="1"/>
</dbReference>
<evidence type="ECO:0000313" key="11">
    <source>
        <dbReference type="EMBL" id="MBI4595654.1"/>
    </source>
</evidence>
<dbReference type="SUPFAM" id="SSF52374">
    <property type="entry name" value="Nucleotidylyl transferase"/>
    <property type="match status" value="1"/>
</dbReference>
<gene>
    <name evidence="8 11" type="primary">sat</name>
    <name evidence="11" type="ORF">HY730_04655</name>
</gene>
<evidence type="ECO:0000256" key="1">
    <source>
        <dbReference type="ARBA" id="ARBA00005048"/>
    </source>
</evidence>
<dbReference type="InterPro" id="IPR014729">
    <property type="entry name" value="Rossmann-like_a/b/a_fold"/>
</dbReference>
<dbReference type="AlphaFoldDB" id="A0A933GMT2"/>
<dbReference type="EC" id="2.7.7.4" evidence="8"/>
<dbReference type="GO" id="GO:0000103">
    <property type="term" value="P:sulfate assimilation"/>
    <property type="evidence" value="ECO:0007669"/>
    <property type="project" value="UniProtKB-UniRule"/>
</dbReference>
<dbReference type="Pfam" id="PF01747">
    <property type="entry name" value="ATP-sulfurylase"/>
    <property type="match status" value="1"/>
</dbReference>
<dbReference type="Proteomes" id="UP000772181">
    <property type="component" value="Unassembled WGS sequence"/>
</dbReference>
<dbReference type="GO" id="GO:0070814">
    <property type="term" value="P:hydrogen sulfide biosynthetic process"/>
    <property type="evidence" value="ECO:0007669"/>
    <property type="project" value="UniProtKB-UniRule"/>
</dbReference>
<dbReference type="InterPro" id="IPR020792">
    <property type="entry name" value="SO4_adenylyltransferase_pro"/>
</dbReference>
<organism evidence="11 12">
    <name type="scientific">Tectimicrobiota bacterium</name>
    <dbReference type="NCBI Taxonomy" id="2528274"/>
    <lineage>
        <taxon>Bacteria</taxon>
        <taxon>Pseudomonadati</taxon>
        <taxon>Nitrospinota/Tectimicrobiota group</taxon>
        <taxon>Candidatus Tectimicrobiota</taxon>
    </lineage>
</organism>
<evidence type="ECO:0000256" key="8">
    <source>
        <dbReference type="HAMAP-Rule" id="MF_00066"/>
    </source>
</evidence>
<evidence type="ECO:0000256" key="7">
    <source>
        <dbReference type="ARBA" id="ARBA00049370"/>
    </source>
</evidence>
<sequence length="389" mass="44326">MAYREIPPHGGNLVNRLVQEKEKPELIKMAGNLKKLVLNDREISDLEMISTGAFSPLEGFLLKEDYLSVVEKMHLKNGLAWSMPVTLAIDRDEASRIKEGQEVALYNKGNSLQGLLEIEQIYSYDKKQEASLVFKTQDPSHPGVAYLYSQGELLAGGKVKMINRPDHSNFKKFWFDPAETRRIFREKGWRRIVGFQTRNPIHRAHEFVIKTAMEVCDGLLLNPLVGETKEGDIPAEIRMACYQKLIDNYFPKDRVFLAVYGAAMRYAGPREAILHALVRKNFGCTHFIVGRDHAGVGNFYGPFDAQKIFDEFEPHELEITPLFFDNSFYCVQCQGMATVKVCPHMDKDHLSFSGTKVRELLKAGEIPPPEFTRPEIAEILIQAYREGKL</sequence>
<comment type="similarity">
    <text evidence="6 8">Belongs to the sulfate adenylyltransferase family.</text>
</comment>
<evidence type="ECO:0000259" key="10">
    <source>
        <dbReference type="Pfam" id="PF14306"/>
    </source>
</evidence>
<evidence type="ECO:0000256" key="3">
    <source>
        <dbReference type="ARBA" id="ARBA00022695"/>
    </source>
</evidence>
<dbReference type="GO" id="GO:0005524">
    <property type="term" value="F:ATP binding"/>
    <property type="evidence" value="ECO:0007669"/>
    <property type="project" value="UniProtKB-KW"/>
</dbReference>
<dbReference type="SUPFAM" id="SSF88697">
    <property type="entry name" value="PUA domain-like"/>
    <property type="match status" value="1"/>
</dbReference>
<accession>A0A933GMT2</accession>
<dbReference type="NCBIfam" id="TIGR00339">
    <property type="entry name" value="sopT"/>
    <property type="match status" value="1"/>
</dbReference>
<keyword evidence="2 8" id="KW-0808">Transferase</keyword>
<dbReference type="CDD" id="cd00517">
    <property type="entry name" value="ATPS"/>
    <property type="match status" value="1"/>
</dbReference>
<protein>
    <recommendedName>
        <fullName evidence="8">Sulfate adenylyltransferase</fullName>
        <ecNumber evidence="8">2.7.7.4</ecNumber>
    </recommendedName>
    <alternativeName>
        <fullName evidence="8">ATP-sulfurylase</fullName>
    </alternativeName>
    <alternativeName>
        <fullName evidence="8">Sulfate adenylate transferase</fullName>
        <shortName evidence="8">SAT</shortName>
    </alternativeName>
</protein>
<dbReference type="InterPro" id="IPR024951">
    <property type="entry name" value="Sulfurylase_cat_dom"/>
</dbReference>
<dbReference type="Gene3D" id="3.10.400.10">
    <property type="entry name" value="Sulfate adenylyltransferase"/>
    <property type="match status" value="1"/>
</dbReference>
<reference evidence="11" key="1">
    <citation type="submission" date="2020-07" db="EMBL/GenBank/DDBJ databases">
        <title>Huge and variable diversity of episymbiotic CPR bacteria and DPANN archaea in groundwater ecosystems.</title>
        <authorList>
            <person name="He C.Y."/>
            <person name="Keren R."/>
            <person name="Whittaker M."/>
            <person name="Farag I.F."/>
            <person name="Doudna J."/>
            <person name="Cate J.H.D."/>
            <person name="Banfield J.F."/>
        </authorList>
    </citation>
    <scope>NUCLEOTIDE SEQUENCE</scope>
    <source>
        <strain evidence="11">NC_groundwater_1482_Ag_S-0.65um_47_24</strain>
    </source>
</reference>
<evidence type="ECO:0000256" key="5">
    <source>
        <dbReference type="ARBA" id="ARBA00022840"/>
    </source>
</evidence>
<feature type="domain" description="Sulphate adenylyltransferase catalytic" evidence="9">
    <location>
        <begin position="172"/>
        <end position="382"/>
    </location>
</feature>
<evidence type="ECO:0000313" key="12">
    <source>
        <dbReference type="Proteomes" id="UP000772181"/>
    </source>
</evidence>
<dbReference type="InterPro" id="IPR015947">
    <property type="entry name" value="PUA-like_sf"/>
</dbReference>
<comment type="catalytic activity">
    <reaction evidence="7 8">
        <text>sulfate + ATP + H(+) = adenosine 5'-phosphosulfate + diphosphate</text>
        <dbReference type="Rhea" id="RHEA:18133"/>
        <dbReference type="ChEBI" id="CHEBI:15378"/>
        <dbReference type="ChEBI" id="CHEBI:16189"/>
        <dbReference type="ChEBI" id="CHEBI:30616"/>
        <dbReference type="ChEBI" id="CHEBI:33019"/>
        <dbReference type="ChEBI" id="CHEBI:58243"/>
        <dbReference type="EC" id="2.7.7.4"/>
    </reaction>
</comment>
<comment type="pathway">
    <text evidence="1 8">Sulfur metabolism; hydrogen sulfide biosynthesis; sulfite from sulfate: step 1/3.</text>
</comment>
<evidence type="ECO:0000256" key="4">
    <source>
        <dbReference type="ARBA" id="ARBA00022741"/>
    </source>
</evidence>
<evidence type="ECO:0000259" key="9">
    <source>
        <dbReference type="Pfam" id="PF01747"/>
    </source>
</evidence>
<dbReference type="GO" id="GO:0004781">
    <property type="term" value="F:sulfate adenylyltransferase (ATP) activity"/>
    <property type="evidence" value="ECO:0007669"/>
    <property type="project" value="UniProtKB-UniRule"/>
</dbReference>
<dbReference type="NCBIfam" id="NF003166">
    <property type="entry name" value="PRK04149.1"/>
    <property type="match status" value="1"/>
</dbReference>
<dbReference type="Gene3D" id="3.40.50.620">
    <property type="entry name" value="HUPs"/>
    <property type="match status" value="1"/>
</dbReference>
<comment type="caution">
    <text evidence="11">The sequence shown here is derived from an EMBL/GenBank/DDBJ whole genome shotgun (WGS) entry which is preliminary data.</text>
</comment>
<proteinExistence type="inferred from homology"/>
<dbReference type="PANTHER" id="PTHR43509">
    <property type="match status" value="1"/>
</dbReference>
<dbReference type="InterPro" id="IPR025980">
    <property type="entry name" value="ATP-Sase_PUA-like_dom"/>
</dbReference>
<evidence type="ECO:0000256" key="6">
    <source>
        <dbReference type="ARBA" id="ARBA00037980"/>
    </source>
</evidence>
<dbReference type="HAMAP" id="MF_00066">
    <property type="entry name" value="Sulf_adenylyltr"/>
    <property type="match status" value="1"/>
</dbReference>
<evidence type="ECO:0000256" key="2">
    <source>
        <dbReference type="ARBA" id="ARBA00022679"/>
    </source>
</evidence>
<dbReference type="EMBL" id="JACQWF010000214">
    <property type="protein sequence ID" value="MBI4595654.1"/>
    <property type="molecule type" value="Genomic_DNA"/>
</dbReference>
<dbReference type="InterPro" id="IPR002650">
    <property type="entry name" value="Sulphate_adenylyltransferase"/>
</dbReference>
<feature type="domain" description="ATP-sulfurylase PUA-like" evidence="10">
    <location>
        <begin position="6"/>
        <end position="164"/>
    </location>
</feature>
<keyword evidence="4 8" id="KW-0547">Nucleotide-binding</keyword>
<keyword evidence="5 8" id="KW-0067">ATP-binding</keyword>
<keyword evidence="3 8" id="KW-0548">Nucleotidyltransferase</keyword>